<evidence type="ECO:0000256" key="1">
    <source>
        <dbReference type="ARBA" id="ARBA00008390"/>
    </source>
</evidence>
<organism evidence="2">
    <name type="scientific">Heliothis virescens</name>
    <name type="common">Tobacco budworm moth</name>
    <dbReference type="NCBI Taxonomy" id="7102"/>
    <lineage>
        <taxon>Eukaryota</taxon>
        <taxon>Metazoa</taxon>
        <taxon>Ecdysozoa</taxon>
        <taxon>Arthropoda</taxon>
        <taxon>Hexapoda</taxon>
        <taxon>Insecta</taxon>
        <taxon>Pterygota</taxon>
        <taxon>Neoptera</taxon>
        <taxon>Endopterygota</taxon>
        <taxon>Lepidoptera</taxon>
        <taxon>Glossata</taxon>
        <taxon>Ditrysia</taxon>
        <taxon>Noctuoidea</taxon>
        <taxon>Noctuidae</taxon>
        <taxon>Heliothinae</taxon>
        <taxon>Heliothis</taxon>
    </lineage>
</organism>
<comment type="caution">
    <text evidence="2">The sequence shown here is derived from an EMBL/GenBank/DDBJ whole genome shotgun (WGS) entry which is preliminary data.</text>
</comment>
<gene>
    <name evidence="2" type="ORF">B5V51_10328</name>
</gene>
<dbReference type="EMBL" id="NWSH01004822">
    <property type="protein sequence ID" value="PCG64668.1"/>
    <property type="molecule type" value="Genomic_DNA"/>
</dbReference>
<dbReference type="PANTHER" id="PTHR11955">
    <property type="entry name" value="FATTY ACID BINDING PROTEIN"/>
    <property type="match status" value="1"/>
</dbReference>
<dbReference type="InterPro" id="IPR012674">
    <property type="entry name" value="Calycin"/>
</dbReference>
<dbReference type="InterPro" id="IPR031259">
    <property type="entry name" value="ILBP"/>
</dbReference>
<protein>
    <recommendedName>
        <fullName evidence="3">Cytosolic fatty-acid binding proteins domain-containing protein</fullName>
    </recommendedName>
</protein>
<dbReference type="STRING" id="7102.A0A2A4IZ24"/>
<dbReference type="GO" id="GO:0008289">
    <property type="term" value="F:lipid binding"/>
    <property type="evidence" value="ECO:0007669"/>
    <property type="project" value="InterPro"/>
</dbReference>
<evidence type="ECO:0008006" key="3">
    <source>
        <dbReference type="Google" id="ProtNLM"/>
    </source>
</evidence>
<proteinExistence type="inferred from homology"/>
<accession>A0A2A4IZ24</accession>
<sequence>MSFLNKTYSFVKQENLDGFLKSVGFPEDKIEKVLKFTPDQKITKDGDTYTLFTQGLEGPKETKFKSGVEFDDIIGFDKIPAKVTFAVDGKTITQTVKTDKGNGTFKREYVGDELIIHVTRQGWDGVAKRYYKVA</sequence>
<evidence type="ECO:0000313" key="2">
    <source>
        <dbReference type="EMBL" id="PCG64668.1"/>
    </source>
</evidence>
<reference evidence="2" key="1">
    <citation type="submission" date="2017-09" db="EMBL/GenBank/DDBJ databases">
        <title>Contemporary evolution of a Lepidopteran species, Heliothis virescens, in response to modern agricultural practices.</title>
        <authorList>
            <person name="Fritz M.L."/>
            <person name="Deyonke A.M."/>
            <person name="Papanicolaou A."/>
            <person name="Micinski S."/>
            <person name="Westbrook J."/>
            <person name="Gould F."/>
        </authorList>
    </citation>
    <scope>NUCLEOTIDE SEQUENCE [LARGE SCALE GENOMIC DNA]</scope>
    <source>
        <strain evidence="2">HvINT-</strain>
        <tissue evidence="2">Whole body</tissue>
    </source>
</reference>
<name>A0A2A4IZ24_HELVI</name>
<dbReference type="SUPFAM" id="SSF50814">
    <property type="entry name" value="Lipocalins"/>
    <property type="match status" value="1"/>
</dbReference>
<comment type="similarity">
    <text evidence="1">Belongs to the calycin superfamily. Fatty-acid binding protein (FABP) family.</text>
</comment>
<dbReference type="Gene3D" id="2.40.128.20">
    <property type="match status" value="1"/>
</dbReference>
<dbReference type="AlphaFoldDB" id="A0A2A4IZ24"/>